<evidence type="ECO:0000256" key="1">
    <source>
        <dbReference type="SAM" id="MobiDB-lite"/>
    </source>
</evidence>
<dbReference type="RefSeq" id="WP_311616244.1">
    <property type="nucleotide sequence ID" value="NZ_JAVREV010000002.1"/>
</dbReference>
<evidence type="ECO:0000313" key="3">
    <source>
        <dbReference type="EMBL" id="MDT0442008.1"/>
    </source>
</evidence>
<feature type="compositionally biased region" description="Gly residues" evidence="1">
    <location>
        <begin position="244"/>
        <end position="263"/>
    </location>
</feature>
<dbReference type="Proteomes" id="UP001183615">
    <property type="component" value="Unassembled WGS sequence"/>
</dbReference>
<reference evidence="4" key="1">
    <citation type="submission" date="2023-07" db="EMBL/GenBank/DDBJ databases">
        <title>30 novel species of actinomycetes from the DSMZ collection.</title>
        <authorList>
            <person name="Nouioui I."/>
        </authorList>
    </citation>
    <scope>NUCLEOTIDE SEQUENCE [LARGE SCALE GENOMIC DNA]</scope>
    <source>
        <strain evidence="4">DSM 41886</strain>
    </source>
</reference>
<evidence type="ECO:0000313" key="4">
    <source>
        <dbReference type="Proteomes" id="UP001183615"/>
    </source>
</evidence>
<organism evidence="3 4">
    <name type="scientific">Streptomyces johnsoniae</name>
    <dbReference type="NCBI Taxonomy" id="3075532"/>
    <lineage>
        <taxon>Bacteria</taxon>
        <taxon>Bacillati</taxon>
        <taxon>Actinomycetota</taxon>
        <taxon>Actinomycetes</taxon>
        <taxon>Kitasatosporales</taxon>
        <taxon>Streptomycetaceae</taxon>
        <taxon>Streptomyces</taxon>
    </lineage>
</organism>
<feature type="compositionally biased region" description="Low complexity" evidence="1">
    <location>
        <begin position="218"/>
        <end position="243"/>
    </location>
</feature>
<comment type="caution">
    <text evidence="3">The sequence shown here is derived from an EMBL/GenBank/DDBJ whole genome shotgun (WGS) entry which is preliminary data.</text>
</comment>
<feature type="signal peptide" evidence="2">
    <location>
        <begin position="1"/>
        <end position="26"/>
    </location>
</feature>
<feature type="compositionally biased region" description="Low complexity" evidence="1">
    <location>
        <begin position="171"/>
        <end position="183"/>
    </location>
</feature>
<sequence length="263" mass="25661">MSSSLRRGVAAAFFAFSIAGVTTACGAGNDAQTDRNRPDNASATVDDIKVQNVNVVLPDGADGPGGISARLFNGGTEDQILDAVVLAGADRPVELIPAEGESSIVVPARGSVALGGEGNPAAYIDDPAAVDVALGNAQQLVFVLSDTGEIPLSARVVGGTEDWAHYDDWGPTPTAPADPTAPEEGQEGQEGEPGGQDGEEPGDGTEGGEGADGGTGETPGDTPGDTPGGTPDEGATGETPEAPAGGGADGTTDGADGGGLVEG</sequence>
<keyword evidence="2" id="KW-0732">Signal</keyword>
<gene>
    <name evidence="3" type="ORF">RM779_05250</name>
</gene>
<name>A0ABU2RZS5_9ACTN</name>
<feature type="region of interest" description="Disordered" evidence="1">
    <location>
        <begin position="164"/>
        <end position="263"/>
    </location>
</feature>
<evidence type="ECO:0000256" key="2">
    <source>
        <dbReference type="SAM" id="SignalP"/>
    </source>
</evidence>
<proteinExistence type="predicted"/>
<feature type="chain" id="PRO_5047179481" description="DUF461 domain-containing protein" evidence="2">
    <location>
        <begin position="27"/>
        <end position="263"/>
    </location>
</feature>
<accession>A0ABU2RZS5</accession>
<dbReference type="PROSITE" id="PS51257">
    <property type="entry name" value="PROKAR_LIPOPROTEIN"/>
    <property type="match status" value="1"/>
</dbReference>
<protein>
    <recommendedName>
        <fullName evidence="5">DUF461 domain-containing protein</fullName>
    </recommendedName>
</protein>
<evidence type="ECO:0008006" key="5">
    <source>
        <dbReference type="Google" id="ProtNLM"/>
    </source>
</evidence>
<dbReference type="EMBL" id="JAVREV010000002">
    <property type="protein sequence ID" value="MDT0442008.1"/>
    <property type="molecule type" value="Genomic_DNA"/>
</dbReference>
<keyword evidence="4" id="KW-1185">Reference proteome</keyword>
<feature type="compositionally biased region" description="Gly residues" evidence="1">
    <location>
        <begin position="204"/>
        <end position="217"/>
    </location>
</feature>